<reference evidence="4 5" key="1">
    <citation type="submission" date="2021-03" db="EMBL/GenBank/DDBJ databases">
        <title>Complete genome of Streptomyces formicae strain 1H-GS9 (DSM 100524).</title>
        <authorList>
            <person name="Atanasov K.E."/>
            <person name="Altabella T."/>
            <person name="Ferrer A."/>
        </authorList>
    </citation>
    <scope>NUCLEOTIDE SEQUENCE [LARGE SCALE GENOMIC DNA]</scope>
    <source>
        <strain evidence="4 5">1H-GS9</strain>
    </source>
</reference>
<organism evidence="4 5">
    <name type="scientific">Streptomyces formicae</name>
    <dbReference type="NCBI Taxonomy" id="1616117"/>
    <lineage>
        <taxon>Bacteria</taxon>
        <taxon>Bacillati</taxon>
        <taxon>Actinomycetota</taxon>
        <taxon>Actinomycetes</taxon>
        <taxon>Kitasatosporales</taxon>
        <taxon>Streptomycetaceae</taxon>
        <taxon>Streptomyces</taxon>
    </lineage>
</organism>
<keyword evidence="2" id="KW-1133">Transmembrane helix</keyword>
<dbReference type="Gene3D" id="3.10.560.10">
    <property type="entry name" value="Outer membrane lipoprotein wza domain like"/>
    <property type="match status" value="1"/>
</dbReference>
<feature type="region of interest" description="Disordered" evidence="1">
    <location>
        <begin position="241"/>
        <end position="271"/>
    </location>
</feature>
<accession>A0ABY3WR32</accession>
<dbReference type="Pfam" id="PF12836">
    <property type="entry name" value="HHH_3"/>
    <property type="match status" value="1"/>
</dbReference>
<dbReference type="Gene3D" id="1.10.150.320">
    <property type="entry name" value="Photosystem II 12 kDa extrinsic protein"/>
    <property type="match status" value="1"/>
</dbReference>
<keyword evidence="5" id="KW-1185">Reference proteome</keyword>
<dbReference type="EMBL" id="CP071872">
    <property type="protein sequence ID" value="UNM15104.1"/>
    <property type="molecule type" value="Genomic_DNA"/>
</dbReference>
<feature type="region of interest" description="Disordered" evidence="1">
    <location>
        <begin position="1"/>
        <end position="141"/>
    </location>
</feature>
<keyword evidence="2" id="KW-0472">Membrane</keyword>
<evidence type="ECO:0000313" key="5">
    <source>
        <dbReference type="Proteomes" id="UP000828924"/>
    </source>
</evidence>
<sequence length="416" mass="42663">MTHRSHSATSGPGRAPASDGRARDSRRRLRARRLGSGSLTSPLPGPPPGPPSVPSLRGRADALFQRSGEAVGPGAEPLTAPGPPDAPHTPDAQDGQGVPDVRGLPGPPGGPAVRSRRVALRPAAHPPPARRSAVRRPVVRRPAAHRTVALASADAAAGRASGRGGLRVLTPGASEPLPSTPELSARERGRIALRERLPLWIQLRCGLEARTLAALAVVLVVGVGFAVQHFWTGRPEPVRAPQLVRESRPAASVPAGPEPESSPGQPPEAPAGARIVVDVSGKVRRPGVLRLPAGSRVADALRAAGGVRAGTDITGLNRARVLMDGEQVVVGVAAPPGAGVPGQAGGAGPGQAPGPVSLNTATAEQLDTLPGVGPVLAQHIVDYRTEHGGFRSVDELREVNGIGDRRFADLQSLVRP</sequence>
<evidence type="ECO:0000259" key="3">
    <source>
        <dbReference type="Pfam" id="PF10531"/>
    </source>
</evidence>
<dbReference type="InterPro" id="IPR019554">
    <property type="entry name" value="Soluble_ligand-bd"/>
</dbReference>
<feature type="domain" description="Soluble ligand binding" evidence="3">
    <location>
        <begin position="276"/>
        <end position="328"/>
    </location>
</feature>
<dbReference type="InterPro" id="IPR051675">
    <property type="entry name" value="Endo/Exo/Phosphatase_dom_1"/>
</dbReference>
<dbReference type="PANTHER" id="PTHR21180">
    <property type="entry name" value="ENDONUCLEASE/EXONUCLEASE/PHOSPHATASE FAMILY DOMAIN-CONTAINING PROTEIN 1"/>
    <property type="match status" value="1"/>
</dbReference>
<keyword evidence="2" id="KW-0812">Transmembrane</keyword>
<feature type="compositionally biased region" description="Low complexity" evidence="1">
    <location>
        <begin position="249"/>
        <end position="263"/>
    </location>
</feature>
<evidence type="ECO:0000256" key="1">
    <source>
        <dbReference type="SAM" id="MobiDB-lite"/>
    </source>
</evidence>
<gene>
    <name evidence="4" type="ORF">J4032_29810</name>
</gene>
<name>A0ABY3WR32_9ACTN</name>
<feature type="compositionally biased region" description="Pro residues" evidence="1">
    <location>
        <begin position="43"/>
        <end position="53"/>
    </location>
</feature>
<dbReference type="PANTHER" id="PTHR21180:SF32">
    <property type="entry name" value="ENDONUCLEASE_EXONUCLEASE_PHOSPHATASE FAMILY DOMAIN-CONTAINING PROTEIN 1"/>
    <property type="match status" value="1"/>
</dbReference>
<feature type="compositionally biased region" description="Basic residues" evidence="1">
    <location>
        <begin position="24"/>
        <end position="33"/>
    </location>
</feature>
<dbReference type="InterPro" id="IPR010994">
    <property type="entry name" value="RuvA_2-like"/>
</dbReference>
<dbReference type="SUPFAM" id="SSF47781">
    <property type="entry name" value="RuvA domain 2-like"/>
    <property type="match status" value="1"/>
</dbReference>
<evidence type="ECO:0000256" key="2">
    <source>
        <dbReference type="SAM" id="Phobius"/>
    </source>
</evidence>
<feature type="region of interest" description="Disordered" evidence="1">
    <location>
        <begin position="154"/>
        <end position="184"/>
    </location>
</feature>
<evidence type="ECO:0000313" key="4">
    <source>
        <dbReference type="EMBL" id="UNM15104.1"/>
    </source>
</evidence>
<protein>
    <submittedName>
        <fullName evidence="4">Helix-hairpin-helix domain-containing protein</fullName>
    </submittedName>
</protein>
<proteinExistence type="predicted"/>
<feature type="compositionally biased region" description="Basic residues" evidence="1">
    <location>
        <begin position="132"/>
        <end position="141"/>
    </location>
</feature>
<dbReference type="Pfam" id="PF10531">
    <property type="entry name" value="SLBB"/>
    <property type="match status" value="1"/>
</dbReference>
<feature type="transmembrane region" description="Helical" evidence="2">
    <location>
        <begin position="212"/>
        <end position="231"/>
    </location>
</feature>
<dbReference type="Proteomes" id="UP000828924">
    <property type="component" value="Chromosome"/>
</dbReference>